<sequence length="73" mass="8456">MNGVIYARYSSDNQREESIEGQLRECNDFAKRNDITIIDSYIDRAFSATTDKRPAFQKMIKDSAKNMFDVIIV</sequence>
<name>K1S1X5_9ZZZZ</name>
<dbReference type="InterPro" id="IPR036162">
    <property type="entry name" value="Resolvase-like_N_sf"/>
</dbReference>
<feature type="domain" description="Resolvase/invertase-type recombinase catalytic" evidence="1">
    <location>
        <begin position="2"/>
        <end position="73"/>
    </location>
</feature>
<dbReference type="PANTHER" id="PTHR30461">
    <property type="entry name" value="DNA-INVERTASE FROM LAMBDOID PROPHAGE"/>
    <property type="match status" value="1"/>
</dbReference>
<accession>K1S1X5</accession>
<dbReference type="EMBL" id="AJWZ01009319">
    <property type="protein sequence ID" value="EKC51643.1"/>
    <property type="molecule type" value="Genomic_DNA"/>
</dbReference>
<dbReference type="SUPFAM" id="SSF53041">
    <property type="entry name" value="Resolvase-like"/>
    <property type="match status" value="1"/>
</dbReference>
<organism evidence="2">
    <name type="scientific">human gut metagenome</name>
    <dbReference type="NCBI Taxonomy" id="408170"/>
    <lineage>
        <taxon>unclassified sequences</taxon>
        <taxon>metagenomes</taxon>
        <taxon>organismal metagenomes</taxon>
    </lineage>
</organism>
<dbReference type="GO" id="GO:0000150">
    <property type="term" value="F:DNA strand exchange activity"/>
    <property type="evidence" value="ECO:0007669"/>
    <property type="project" value="InterPro"/>
</dbReference>
<evidence type="ECO:0000259" key="1">
    <source>
        <dbReference type="PROSITE" id="PS51736"/>
    </source>
</evidence>
<dbReference type="CDD" id="cd00338">
    <property type="entry name" value="Ser_Recombinase"/>
    <property type="match status" value="1"/>
</dbReference>
<gene>
    <name evidence="2" type="ORF">OBE_13499</name>
</gene>
<dbReference type="PROSITE" id="PS51736">
    <property type="entry name" value="RECOMBINASES_3"/>
    <property type="match status" value="1"/>
</dbReference>
<proteinExistence type="predicted"/>
<dbReference type="Pfam" id="PF00239">
    <property type="entry name" value="Resolvase"/>
    <property type="match status" value="1"/>
</dbReference>
<comment type="caution">
    <text evidence="2">The sequence shown here is derived from an EMBL/GenBank/DDBJ whole genome shotgun (WGS) entry which is preliminary data.</text>
</comment>
<protein>
    <submittedName>
        <fullName evidence="2">Resolvase domain protein</fullName>
    </submittedName>
</protein>
<reference evidence="2" key="1">
    <citation type="journal article" date="2013" name="Environ. Microbiol.">
        <title>Microbiota from the distal guts of lean and obese adolescents exhibit partial functional redundancy besides clear differences in community structure.</title>
        <authorList>
            <person name="Ferrer M."/>
            <person name="Ruiz A."/>
            <person name="Lanza F."/>
            <person name="Haange S.B."/>
            <person name="Oberbach A."/>
            <person name="Till H."/>
            <person name="Bargiela R."/>
            <person name="Campoy C."/>
            <person name="Segura M.T."/>
            <person name="Richter M."/>
            <person name="von Bergen M."/>
            <person name="Seifert J."/>
            <person name="Suarez A."/>
        </authorList>
    </citation>
    <scope>NUCLEOTIDE SEQUENCE</scope>
</reference>
<dbReference type="GO" id="GO:0003677">
    <property type="term" value="F:DNA binding"/>
    <property type="evidence" value="ECO:0007669"/>
    <property type="project" value="InterPro"/>
</dbReference>
<dbReference type="InterPro" id="IPR050639">
    <property type="entry name" value="SSR_resolvase"/>
</dbReference>
<dbReference type="PANTHER" id="PTHR30461:SF23">
    <property type="entry name" value="DNA RECOMBINASE-RELATED"/>
    <property type="match status" value="1"/>
</dbReference>
<dbReference type="Gene3D" id="3.40.50.1390">
    <property type="entry name" value="Resolvase, N-terminal catalytic domain"/>
    <property type="match status" value="1"/>
</dbReference>
<dbReference type="InterPro" id="IPR006119">
    <property type="entry name" value="Resolv_N"/>
</dbReference>
<dbReference type="AlphaFoldDB" id="K1S1X5"/>
<evidence type="ECO:0000313" key="2">
    <source>
        <dbReference type="EMBL" id="EKC51643.1"/>
    </source>
</evidence>